<dbReference type="Proteomes" id="UP000294927">
    <property type="component" value="Unassembled WGS sequence"/>
</dbReference>
<dbReference type="GO" id="GO:0008168">
    <property type="term" value="F:methyltransferase activity"/>
    <property type="evidence" value="ECO:0007669"/>
    <property type="project" value="UniProtKB-KW"/>
</dbReference>
<protein>
    <submittedName>
        <fullName evidence="2">Ubiquinone/menaquinone biosynthesis C-methylase UbiE</fullName>
    </submittedName>
</protein>
<dbReference type="PANTHER" id="PTHR43861:SF1">
    <property type="entry name" value="TRANS-ACONITATE 2-METHYLTRANSFERASE"/>
    <property type="match status" value="1"/>
</dbReference>
<comment type="caution">
    <text evidence="2">The sequence shown here is derived from an EMBL/GenBank/DDBJ whole genome shotgun (WGS) entry which is preliminary data.</text>
</comment>
<dbReference type="RefSeq" id="WP_208297389.1">
    <property type="nucleotide sequence ID" value="NZ_SOCP01000002.1"/>
</dbReference>
<name>A0A4R7W272_9PSEU</name>
<keyword evidence="3" id="KW-1185">Reference proteome</keyword>
<evidence type="ECO:0000313" key="2">
    <source>
        <dbReference type="EMBL" id="TDV56108.1"/>
    </source>
</evidence>
<accession>A0A4R7W272</accession>
<gene>
    <name evidence="2" type="ORF">CLV71_102169</name>
</gene>
<keyword evidence="2" id="KW-0808">Transferase</keyword>
<dbReference type="InterPro" id="IPR025714">
    <property type="entry name" value="Methyltranfer_dom"/>
</dbReference>
<keyword evidence="2" id="KW-0830">Ubiquinone</keyword>
<reference evidence="2 3" key="1">
    <citation type="submission" date="2019-03" db="EMBL/GenBank/DDBJ databases">
        <title>Genomic Encyclopedia of Archaeal and Bacterial Type Strains, Phase II (KMG-II): from individual species to whole genera.</title>
        <authorList>
            <person name="Goeker M."/>
        </authorList>
    </citation>
    <scope>NUCLEOTIDE SEQUENCE [LARGE SCALE GENOMIC DNA]</scope>
    <source>
        <strain evidence="2 3">DSM 45499</strain>
    </source>
</reference>
<dbReference type="Gene3D" id="3.40.50.150">
    <property type="entry name" value="Vaccinia Virus protein VP39"/>
    <property type="match status" value="1"/>
</dbReference>
<feature type="domain" description="Methyltransferase" evidence="1">
    <location>
        <begin position="50"/>
        <end position="156"/>
    </location>
</feature>
<proteinExistence type="predicted"/>
<dbReference type="InterPro" id="IPR029063">
    <property type="entry name" value="SAM-dependent_MTases_sf"/>
</dbReference>
<evidence type="ECO:0000259" key="1">
    <source>
        <dbReference type="Pfam" id="PF13847"/>
    </source>
</evidence>
<dbReference type="EMBL" id="SOCP01000002">
    <property type="protein sequence ID" value="TDV56108.1"/>
    <property type="molecule type" value="Genomic_DNA"/>
</dbReference>
<dbReference type="Pfam" id="PF13847">
    <property type="entry name" value="Methyltransf_31"/>
    <property type="match status" value="1"/>
</dbReference>
<organism evidence="2 3">
    <name type="scientific">Actinophytocola oryzae</name>
    <dbReference type="NCBI Taxonomy" id="502181"/>
    <lineage>
        <taxon>Bacteria</taxon>
        <taxon>Bacillati</taxon>
        <taxon>Actinomycetota</taxon>
        <taxon>Actinomycetes</taxon>
        <taxon>Pseudonocardiales</taxon>
        <taxon>Pseudonocardiaceae</taxon>
    </lineage>
</organism>
<dbReference type="AlphaFoldDB" id="A0A4R7W272"/>
<dbReference type="CDD" id="cd02440">
    <property type="entry name" value="AdoMet_MTases"/>
    <property type="match status" value="1"/>
</dbReference>
<dbReference type="SUPFAM" id="SSF53335">
    <property type="entry name" value="S-adenosyl-L-methionine-dependent methyltransferases"/>
    <property type="match status" value="1"/>
</dbReference>
<keyword evidence="2" id="KW-0489">Methyltransferase</keyword>
<dbReference type="GO" id="GO:0032259">
    <property type="term" value="P:methylation"/>
    <property type="evidence" value="ECO:0007669"/>
    <property type="project" value="UniProtKB-KW"/>
</dbReference>
<evidence type="ECO:0000313" key="3">
    <source>
        <dbReference type="Proteomes" id="UP000294927"/>
    </source>
</evidence>
<sequence>MSRAPLRDAELASAFDAGAPAYDLLVDRNPGYHENLRLSARRLGVPGDGAGTRILDAGCGTGASTAALLTVAPNAEIVGIDAADAMLARAREKDWPPGVRFVHSPVENLAAAGVHGPFDAIFAAYLFRNLADPDGQLRALCELLRPGGTLLVHDYTSGEDGVTRAKWHAVCWGIVIPLAVVHRGGTGLYRHLWRSVAEFDDAPAFARRLVGAGFTDVRFATVPGWQRGIEHTFLATRPRAQVAERRA</sequence>
<dbReference type="PANTHER" id="PTHR43861">
    <property type="entry name" value="TRANS-ACONITATE 2-METHYLTRANSFERASE-RELATED"/>
    <property type="match status" value="1"/>
</dbReference>